<name>A0ABR0R7A0_GOSAR</name>
<evidence type="ECO:0008006" key="3">
    <source>
        <dbReference type="Google" id="ProtNLM"/>
    </source>
</evidence>
<accession>A0ABR0R7A0</accession>
<organism evidence="1 2">
    <name type="scientific">Gossypium arboreum</name>
    <name type="common">Tree cotton</name>
    <name type="synonym">Gossypium nanking</name>
    <dbReference type="NCBI Taxonomy" id="29729"/>
    <lineage>
        <taxon>Eukaryota</taxon>
        <taxon>Viridiplantae</taxon>
        <taxon>Streptophyta</taxon>
        <taxon>Embryophyta</taxon>
        <taxon>Tracheophyta</taxon>
        <taxon>Spermatophyta</taxon>
        <taxon>Magnoliopsida</taxon>
        <taxon>eudicotyledons</taxon>
        <taxon>Gunneridae</taxon>
        <taxon>Pentapetalae</taxon>
        <taxon>rosids</taxon>
        <taxon>malvids</taxon>
        <taxon>Malvales</taxon>
        <taxon>Malvaceae</taxon>
        <taxon>Malvoideae</taxon>
        <taxon>Gossypium</taxon>
    </lineage>
</organism>
<reference evidence="1 2" key="1">
    <citation type="submission" date="2023-03" db="EMBL/GenBank/DDBJ databases">
        <title>WGS of Gossypium arboreum.</title>
        <authorList>
            <person name="Yu D."/>
        </authorList>
    </citation>
    <scope>NUCLEOTIDE SEQUENCE [LARGE SCALE GENOMIC DNA]</scope>
    <source>
        <tissue evidence="1">Leaf</tissue>
    </source>
</reference>
<comment type="caution">
    <text evidence="1">The sequence shown here is derived from an EMBL/GenBank/DDBJ whole genome shotgun (WGS) entry which is preliminary data.</text>
</comment>
<evidence type="ECO:0000313" key="1">
    <source>
        <dbReference type="EMBL" id="KAK5847054.1"/>
    </source>
</evidence>
<dbReference type="EMBL" id="JARKNE010000001">
    <property type="protein sequence ID" value="KAK5847054.1"/>
    <property type="molecule type" value="Genomic_DNA"/>
</dbReference>
<protein>
    <recommendedName>
        <fullName evidence="3">Reverse transcriptase domain-containing protein</fullName>
    </recommendedName>
</protein>
<gene>
    <name evidence="1" type="ORF">PVK06_003356</name>
</gene>
<dbReference type="Proteomes" id="UP001358586">
    <property type="component" value="Chromosome 1"/>
</dbReference>
<sequence length="108" mass="12541">MEMLVHSTIIEELRASNGIGFDKFSDLTKCVFDGDNDQLLTLFHIEEFQEVVSSMHLDKASGPDSMKSTFFQQCWSIFRDFYSMLTRAMVRREVSLKIDISKAYDRVD</sequence>
<evidence type="ECO:0000313" key="2">
    <source>
        <dbReference type="Proteomes" id="UP001358586"/>
    </source>
</evidence>
<proteinExistence type="predicted"/>
<keyword evidence="2" id="KW-1185">Reference proteome</keyword>